<dbReference type="InterPro" id="IPR001920">
    <property type="entry name" value="Asp/Glu_race"/>
</dbReference>
<dbReference type="EMBL" id="BAABDD010000001">
    <property type="protein sequence ID" value="GAA3724124.1"/>
    <property type="molecule type" value="Genomic_DNA"/>
</dbReference>
<dbReference type="InterPro" id="IPR015942">
    <property type="entry name" value="Asp/Glu/hydantoin_racemase"/>
</dbReference>
<name>A0ABP7EU31_9ACTN</name>
<evidence type="ECO:0000256" key="1">
    <source>
        <dbReference type="ARBA" id="ARBA00023235"/>
    </source>
</evidence>
<organism evidence="2 3">
    <name type="scientific">Salinactinospora qingdaonensis</name>
    <dbReference type="NCBI Taxonomy" id="702744"/>
    <lineage>
        <taxon>Bacteria</taxon>
        <taxon>Bacillati</taxon>
        <taxon>Actinomycetota</taxon>
        <taxon>Actinomycetes</taxon>
        <taxon>Streptosporangiales</taxon>
        <taxon>Nocardiopsidaceae</taxon>
        <taxon>Salinactinospora</taxon>
    </lineage>
</organism>
<dbReference type="SUPFAM" id="SSF53681">
    <property type="entry name" value="Aspartate/glutamate racemase"/>
    <property type="match status" value="2"/>
</dbReference>
<proteinExistence type="predicted"/>
<dbReference type="PANTHER" id="PTHR21198:SF2">
    <property type="entry name" value="GLUTAMATE RACEMASE"/>
    <property type="match status" value="1"/>
</dbReference>
<gene>
    <name evidence="2" type="ORF">GCM10022402_00930</name>
</gene>
<dbReference type="InterPro" id="IPR018187">
    <property type="entry name" value="Asp/Glu_racemase_AS_1"/>
</dbReference>
<dbReference type="RefSeq" id="WP_344966220.1">
    <property type="nucleotide sequence ID" value="NZ_BAABDD010000001.1"/>
</dbReference>
<dbReference type="Pfam" id="PF01177">
    <property type="entry name" value="Asp_Glu_race"/>
    <property type="match status" value="1"/>
</dbReference>
<dbReference type="PROSITE" id="PS00923">
    <property type="entry name" value="ASP_GLU_RACEMASE_1"/>
    <property type="match status" value="1"/>
</dbReference>
<accession>A0ABP7EU31</accession>
<evidence type="ECO:0000313" key="2">
    <source>
        <dbReference type="EMBL" id="GAA3724124.1"/>
    </source>
</evidence>
<comment type="caution">
    <text evidence="2">The sequence shown here is derived from an EMBL/GenBank/DDBJ whole genome shotgun (WGS) entry which is preliminary data.</text>
</comment>
<evidence type="ECO:0000313" key="3">
    <source>
        <dbReference type="Proteomes" id="UP001500908"/>
    </source>
</evidence>
<reference evidence="3" key="1">
    <citation type="journal article" date="2019" name="Int. J. Syst. Evol. Microbiol.">
        <title>The Global Catalogue of Microorganisms (GCM) 10K type strain sequencing project: providing services to taxonomists for standard genome sequencing and annotation.</title>
        <authorList>
            <consortium name="The Broad Institute Genomics Platform"/>
            <consortium name="The Broad Institute Genome Sequencing Center for Infectious Disease"/>
            <person name="Wu L."/>
            <person name="Ma J."/>
        </authorList>
    </citation>
    <scope>NUCLEOTIDE SEQUENCE [LARGE SCALE GENOMIC DNA]</scope>
    <source>
        <strain evidence="3">JCM 17137</strain>
    </source>
</reference>
<keyword evidence="1" id="KW-0413">Isomerase</keyword>
<keyword evidence="3" id="KW-1185">Reference proteome</keyword>
<dbReference type="PANTHER" id="PTHR21198">
    <property type="entry name" value="GLUTAMATE RACEMASE"/>
    <property type="match status" value="1"/>
</dbReference>
<dbReference type="Gene3D" id="3.40.50.1860">
    <property type="match status" value="2"/>
</dbReference>
<protein>
    <submittedName>
        <fullName evidence="2">Aspartate/glutamate racemase family protein</fullName>
    </submittedName>
</protein>
<dbReference type="Proteomes" id="UP001500908">
    <property type="component" value="Unassembled WGS sequence"/>
</dbReference>
<sequence length="270" mass="27438">MRIALIDSGLGLLSTAAALRAARPDADLILSMDPQHMPWGPRSPEEITRRALAGARAALATEQGSHGVDALVVACNSASVHALPTLRAHLEPTVPVVGTVPAIKPAADGGGPVAIWATPATTDSPYQRDLIARFARGAQVAPVACEGLAGAVESGDTAAVAAAIATAAERTPPDVAAVVLGCTHYDLVSEPITAALGEGVELFTAATAVAAQTLRRLQVQRRPDASPTGRLTVLSSGHPGELPAPALTYPAGAFLAQTPRAHPAPVYGPR</sequence>